<dbReference type="PANTHER" id="PTHR35483:SF1">
    <property type="entry name" value="GLYCINE-RICH PROTEIN-RELATED"/>
    <property type="match status" value="1"/>
</dbReference>
<gene>
    <name evidence="2" type="ORF">IEQ34_010914</name>
</gene>
<dbReference type="GO" id="GO:0009507">
    <property type="term" value="C:chloroplast"/>
    <property type="evidence" value="ECO:0007669"/>
    <property type="project" value="TreeGrafter"/>
</dbReference>
<evidence type="ECO:0000313" key="3">
    <source>
        <dbReference type="Proteomes" id="UP000775213"/>
    </source>
</evidence>
<dbReference type="PANTHER" id="PTHR35483">
    <property type="entry name" value="NUCLEUSENVELOPE PROTEIN"/>
    <property type="match status" value="1"/>
</dbReference>
<evidence type="ECO:0000256" key="1">
    <source>
        <dbReference type="SAM" id="MobiDB-lite"/>
    </source>
</evidence>
<keyword evidence="3" id="KW-1185">Reference proteome</keyword>
<proteinExistence type="predicted"/>
<comment type="caution">
    <text evidence="2">The sequence shown here is derived from an EMBL/GenBank/DDBJ whole genome shotgun (WGS) entry which is preliminary data.</text>
</comment>
<name>A0AAV7GW41_DENCH</name>
<dbReference type="AlphaFoldDB" id="A0AAV7GW41"/>
<reference evidence="2 3" key="1">
    <citation type="journal article" date="2021" name="Hortic Res">
        <title>Chromosome-scale assembly of the Dendrobium chrysotoxum genome enhances the understanding of orchid evolution.</title>
        <authorList>
            <person name="Zhang Y."/>
            <person name="Zhang G.Q."/>
            <person name="Zhang D."/>
            <person name="Liu X.D."/>
            <person name="Xu X.Y."/>
            <person name="Sun W.H."/>
            <person name="Yu X."/>
            <person name="Zhu X."/>
            <person name="Wang Z.W."/>
            <person name="Zhao X."/>
            <person name="Zhong W.Y."/>
            <person name="Chen H."/>
            <person name="Yin W.L."/>
            <person name="Huang T."/>
            <person name="Niu S.C."/>
            <person name="Liu Z.J."/>
        </authorList>
    </citation>
    <scope>NUCLEOTIDE SEQUENCE [LARGE SCALE GENOMIC DNA]</scope>
    <source>
        <strain evidence="2">Lindl</strain>
    </source>
</reference>
<feature type="region of interest" description="Disordered" evidence="1">
    <location>
        <begin position="113"/>
        <end position="136"/>
    </location>
</feature>
<accession>A0AAV7GW41</accession>
<evidence type="ECO:0000313" key="2">
    <source>
        <dbReference type="EMBL" id="KAH0460251.1"/>
    </source>
</evidence>
<feature type="compositionally biased region" description="Gly residues" evidence="1">
    <location>
        <begin position="117"/>
        <end position="133"/>
    </location>
</feature>
<protein>
    <submittedName>
        <fullName evidence="2">Uncharacterized protein</fullName>
    </submittedName>
</protein>
<organism evidence="2 3">
    <name type="scientific">Dendrobium chrysotoxum</name>
    <name type="common">Orchid</name>
    <dbReference type="NCBI Taxonomy" id="161865"/>
    <lineage>
        <taxon>Eukaryota</taxon>
        <taxon>Viridiplantae</taxon>
        <taxon>Streptophyta</taxon>
        <taxon>Embryophyta</taxon>
        <taxon>Tracheophyta</taxon>
        <taxon>Spermatophyta</taxon>
        <taxon>Magnoliopsida</taxon>
        <taxon>Liliopsida</taxon>
        <taxon>Asparagales</taxon>
        <taxon>Orchidaceae</taxon>
        <taxon>Epidendroideae</taxon>
        <taxon>Malaxideae</taxon>
        <taxon>Dendrobiinae</taxon>
        <taxon>Dendrobium</taxon>
    </lineage>
</organism>
<dbReference type="EMBL" id="JAGFBR010000010">
    <property type="protein sequence ID" value="KAH0460251.1"/>
    <property type="molecule type" value="Genomic_DNA"/>
</dbReference>
<sequence>MSFTQSNVFNSTVNLSIPGIRLSRTCSVSRVSFVHVATSCLSPTQKFKHHKMPSIVRSFPKYKAGSQICLFGGKGNSRGENKTFSWDSLKDALKGLRKEKTIQEMLRDQMRQREFGGDGGDGNPPGRGGGGADGTEDEGFAGVLDETLQVVLATLAFLFVYINIIKGAELTKLARDYIRYLFGGVPSMRLKRVMDKWKRAYDKLSWTEEESEDWLVRKILVTPTWWHRPEEIVRVMKRKMRESRS</sequence>
<dbReference type="Proteomes" id="UP000775213">
    <property type="component" value="Unassembled WGS sequence"/>
</dbReference>